<dbReference type="GO" id="GO:0005730">
    <property type="term" value="C:nucleolus"/>
    <property type="evidence" value="ECO:0007669"/>
    <property type="project" value="TreeGrafter"/>
</dbReference>
<proteinExistence type="inferred from homology"/>
<evidence type="ECO:0000256" key="11">
    <source>
        <dbReference type="ARBA" id="ARBA00023163"/>
    </source>
</evidence>
<comment type="caution">
    <text evidence="21">The sequence shown here is derived from an EMBL/GenBank/DDBJ whole genome shotgun (WGS) entry which is preliminary data.</text>
</comment>
<evidence type="ECO:0000259" key="20">
    <source>
        <dbReference type="PROSITE" id="PS51184"/>
    </source>
</evidence>
<comment type="catalytic activity">
    <reaction evidence="16">
        <text>N(6)-methyl-L-lysyl-[protein] + 2-oxoglutarate + O2 = L-lysyl-[protein] + formaldehyde + succinate + CO2</text>
        <dbReference type="Rhea" id="RHEA:60924"/>
        <dbReference type="Rhea" id="RHEA-COMP:9752"/>
        <dbReference type="Rhea" id="RHEA-COMP:13053"/>
        <dbReference type="ChEBI" id="CHEBI:15379"/>
        <dbReference type="ChEBI" id="CHEBI:16526"/>
        <dbReference type="ChEBI" id="CHEBI:16810"/>
        <dbReference type="ChEBI" id="CHEBI:16842"/>
        <dbReference type="ChEBI" id="CHEBI:29969"/>
        <dbReference type="ChEBI" id="CHEBI:30031"/>
        <dbReference type="ChEBI" id="CHEBI:61929"/>
    </reaction>
    <physiologicalReaction direction="left-to-right" evidence="16">
        <dbReference type="Rhea" id="RHEA:60925"/>
    </physiologicalReaction>
</comment>
<evidence type="ECO:0000256" key="6">
    <source>
        <dbReference type="ARBA" id="ARBA00022964"/>
    </source>
</evidence>
<keyword evidence="9 18" id="KW-0408">Iron</keyword>
<dbReference type="GO" id="GO:0036139">
    <property type="term" value="F:peptidyl-histidine dioxygenase activity"/>
    <property type="evidence" value="ECO:0007669"/>
    <property type="project" value="UniProtKB-EC"/>
</dbReference>
<dbReference type="GO" id="GO:0044391">
    <property type="term" value="C:ribosomal subunit"/>
    <property type="evidence" value="ECO:0007669"/>
    <property type="project" value="UniProtKB-ARBA"/>
</dbReference>
<dbReference type="FunFam" id="2.60.120.650:FF:000013">
    <property type="entry name" value="Ribosomal oxygenase 1"/>
    <property type="match status" value="1"/>
</dbReference>
<dbReference type="PANTHER" id="PTHR13096">
    <property type="entry name" value="MINA53 MYC INDUCED NUCLEAR ANTIGEN"/>
    <property type="match status" value="1"/>
</dbReference>
<dbReference type="GO" id="GO:0006412">
    <property type="term" value="P:translation"/>
    <property type="evidence" value="ECO:0007669"/>
    <property type="project" value="InterPro"/>
</dbReference>
<evidence type="ECO:0000256" key="18">
    <source>
        <dbReference type="RuleBase" id="RU366061"/>
    </source>
</evidence>
<feature type="compositionally biased region" description="Polar residues" evidence="19">
    <location>
        <begin position="1"/>
        <end position="11"/>
    </location>
</feature>
<keyword evidence="4 18" id="KW-0479">Metal-binding</keyword>
<dbReference type="GO" id="GO:0003735">
    <property type="term" value="F:structural constituent of ribosome"/>
    <property type="evidence" value="ECO:0007669"/>
    <property type="project" value="InterPro"/>
</dbReference>
<dbReference type="GO" id="GO:0032453">
    <property type="term" value="F:histone H3K4 demethylase activity"/>
    <property type="evidence" value="ECO:0007669"/>
    <property type="project" value="TreeGrafter"/>
</dbReference>
<dbReference type="InterPro" id="IPR012677">
    <property type="entry name" value="Nucleotide-bd_a/b_plait_sf"/>
</dbReference>
<evidence type="ECO:0000256" key="1">
    <source>
        <dbReference type="ARBA" id="ARBA00004123"/>
    </source>
</evidence>
<evidence type="ECO:0000256" key="2">
    <source>
        <dbReference type="ARBA" id="ARBA00010309"/>
    </source>
</evidence>
<dbReference type="SUPFAM" id="SSF51197">
    <property type="entry name" value="Clavaminate synthase-like"/>
    <property type="match status" value="1"/>
</dbReference>
<dbReference type="Gene3D" id="1.10.10.1500">
    <property type="entry name" value="JmjC domain-containing ribosomal oxygenase (ROX), dimer domain"/>
    <property type="match status" value="1"/>
</dbReference>
<gene>
    <name evidence="21" type="ORF">J0S82_016962</name>
</gene>
<keyword evidence="5" id="KW-0156">Chromatin regulator</keyword>
<dbReference type="FunFam" id="3.90.930.40:FF:000001">
    <property type="entry name" value="ribosomal oxygenase 1 isoform X1"/>
    <property type="match status" value="1"/>
</dbReference>
<evidence type="ECO:0000256" key="13">
    <source>
        <dbReference type="ARBA" id="ARBA00023274"/>
    </source>
</evidence>
<keyword evidence="6 18" id="KW-0223">Dioxygenase</keyword>
<organism evidence="21 22">
    <name type="scientific">Galemys pyrenaicus</name>
    <name type="common">Iberian desman</name>
    <name type="synonym">Pyrenean desman</name>
    <dbReference type="NCBI Taxonomy" id="202257"/>
    <lineage>
        <taxon>Eukaryota</taxon>
        <taxon>Metazoa</taxon>
        <taxon>Chordata</taxon>
        <taxon>Craniata</taxon>
        <taxon>Vertebrata</taxon>
        <taxon>Euteleostomi</taxon>
        <taxon>Mammalia</taxon>
        <taxon>Eutheria</taxon>
        <taxon>Laurasiatheria</taxon>
        <taxon>Eulipotyphla</taxon>
        <taxon>Talpidae</taxon>
        <taxon>Galemys</taxon>
    </lineage>
</organism>
<evidence type="ECO:0000256" key="16">
    <source>
        <dbReference type="ARBA" id="ARBA00049324"/>
    </source>
</evidence>
<dbReference type="InterPro" id="IPR049043">
    <property type="entry name" value="WHD_RIOX1"/>
</dbReference>
<keyword evidence="12 18" id="KW-0539">Nucleus</keyword>
<evidence type="ECO:0000256" key="7">
    <source>
        <dbReference type="ARBA" id="ARBA00022980"/>
    </source>
</evidence>
<dbReference type="Pfam" id="PF21233">
    <property type="entry name" value="WHD_RIOX1"/>
    <property type="match status" value="1"/>
</dbReference>
<protein>
    <recommendedName>
        <fullName evidence="18">Bifunctional lysine-specific demethylase and histidyl-hydroxylase</fullName>
        <ecNumber evidence="18">1.14.11.-</ecNumber>
    </recommendedName>
</protein>
<keyword evidence="8 18" id="KW-0560">Oxidoreductase</keyword>
<dbReference type="Pfam" id="PF08007">
    <property type="entry name" value="JmjC_2"/>
    <property type="match status" value="1"/>
</dbReference>
<dbReference type="EMBL" id="JAGFMF010012094">
    <property type="protein sequence ID" value="KAG8507749.1"/>
    <property type="molecule type" value="Genomic_DNA"/>
</dbReference>
<evidence type="ECO:0000256" key="9">
    <source>
        <dbReference type="ARBA" id="ARBA00023004"/>
    </source>
</evidence>
<keyword evidence="22" id="KW-1185">Reference proteome</keyword>
<dbReference type="SUPFAM" id="SSF54189">
    <property type="entry name" value="Ribosomal proteins S24e, L23 and L15e"/>
    <property type="match status" value="1"/>
</dbReference>
<dbReference type="InterPro" id="IPR039994">
    <property type="entry name" value="NO66-like"/>
</dbReference>
<comment type="similarity">
    <text evidence="2">Belongs to the ROX family. NO66 subfamily.</text>
</comment>
<comment type="function">
    <text evidence="17">Oxygenase that can act as both a histone lysine demethylase and a ribosomal histidine hydroxylase. Specifically demethylates 'Lys-4' (H3K4me) and 'Lys-36' (H3K36me) of histone H3, thereby playing a central role in histone code. Preferentially demethylates trimethylated H3 'Lys-4' (H3K4me3) and monomethylated H3 'Lys-4' (H3K4me1) residues, while it has weaker activity for dimethylated H3 'Lys-36' (H3K36me2). Acts as a regulator of osteoblast differentiation via its interaction with SP7/OSX by demethylating H3K4me and H3K36me, thereby inhibiting SP7/OSX-mediated promoter activation. Also catalyzes demethylation of non-histone proteins, such as CGAS: demethylation of monomethylated CGAS promotes interaction between CGAS and PARP1, followed by PARP1 inactivation. Also catalyzes the hydroxylation of 60S ribosomal protein L8 on 'His-216', thereby playing a role in ribosome biogenesis. Participates in MYC-induced transcriptional activation.</text>
</comment>
<feature type="region of interest" description="Disordered" evidence="19">
    <location>
        <begin position="289"/>
        <end position="308"/>
    </location>
</feature>
<keyword evidence="7" id="KW-0689">Ribosomal protein</keyword>
<evidence type="ECO:0000256" key="10">
    <source>
        <dbReference type="ARBA" id="ARBA00023015"/>
    </source>
</evidence>
<comment type="catalytic activity">
    <reaction evidence="14">
        <text>L-histidyl-[protein] + 2-oxoglutarate + O2 = (3S)-3-hydroxy-L-histidyl-[protein] + succinate + CO2</text>
        <dbReference type="Rhea" id="RHEA:54256"/>
        <dbReference type="Rhea" id="RHEA-COMP:9745"/>
        <dbReference type="Rhea" id="RHEA-COMP:13840"/>
        <dbReference type="ChEBI" id="CHEBI:15379"/>
        <dbReference type="ChEBI" id="CHEBI:16526"/>
        <dbReference type="ChEBI" id="CHEBI:16810"/>
        <dbReference type="ChEBI" id="CHEBI:29979"/>
        <dbReference type="ChEBI" id="CHEBI:30031"/>
        <dbReference type="ChEBI" id="CHEBI:138021"/>
        <dbReference type="EC" id="1.14.11.79"/>
    </reaction>
    <physiologicalReaction direction="left-to-right" evidence="14">
        <dbReference type="Rhea" id="RHEA:54257"/>
    </physiologicalReaction>
</comment>
<evidence type="ECO:0000313" key="21">
    <source>
        <dbReference type="EMBL" id="KAG8507749.1"/>
    </source>
</evidence>
<dbReference type="AlphaFoldDB" id="A0A8J5ZPY9"/>
<comment type="catalytic activity">
    <reaction evidence="15">
        <text>N(6),N(6)-dimethyl-L-lysyl(36)-[histone H3] + 2 2-oxoglutarate + 2 O2 = L-lysyl(36)-[histone H3] + 2 formaldehyde + 2 succinate + 2 CO2</text>
        <dbReference type="Rhea" id="RHEA:42032"/>
        <dbReference type="Rhea" id="RHEA-COMP:9785"/>
        <dbReference type="Rhea" id="RHEA-COMP:9787"/>
        <dbReference type="ChEBI" id="CHEBI:15379"/>
        <dbReference type="ChEBI" id="CHEBI:16526"/>
        <dbReference type="ChEBI" id="CHEBI:16810"/>
        <dbReference type="ChEBI" id="CHEBI:16842"/>
        <dbReference type="ChEBI" id="CHEBI:29969"/>
        <dbReference type="ChEBI" id="CHEBI:30031"/>
        <dbReference type="ChEBI" id="CHEBI:61976"/>
        <dbReference type="EC" id="1.14.11.27"/>
    </reaction>
    <physiologicalReaction direction="left-to-right" evidence="15">
        <dbReference type="Rhea" id="RHEA:42033"/>
    </physiologicalReaction>
</comment>
<dbReference type="InterPro" id="IPR012678">
    <property type="entry name" value="Ribosomal_uL23/eL15/eS24_sf"/>
</dbReference>
<evidence type="ECO:0000256" key="19">
    <source>
        <dbReference type="SAM" id="MobiDB-lite"/>
    </source>
</evidence>
<evidence type="ECO:0000256" key="4">
    <source>
        <dbReference type="ARBA" id="ARBA00022723"/>
    </source>
</evidence>
<feature type="region of interest" description="Disordered" evidence="19">
    <location>
        <begin position="1"/>
        <end position="24"/>
    </location>
</feature>
<reference evidence="21" key="1">
    <citation type="journal article" date="2021" name="Evol. Appl.">
        <title>The genome of the Pyrenean desman and the effects of bottlenecks and inbreeding on the genomic landscape of an endangered species.</title>
        <authorList>
            <person name="Escoda L."/>
            <person name="Castresana J."/>
        </authorList>
    </citation>
    <scope>NUCLEOTIDE SEQUENCE</scope>
    <source>
        <strain evidence="21">IBE-C5619</strain>
    </source>
</reference>
<sequence>MKKTGQQTLESVSGHHQVPPTTESAMKKIGQQTLESVVDVNVNKRQITQAVKRLCDVFRAALAKNQRETQEGRVVGVASRGGWRPRPIPRVHRSRRLSEPVGLEPVSRLIPLDSGEGRIMDGLRASTGLLRRGRLRRRRQPQPHSGSVLALPLRPRKIRRQLRRSVASRMAALRAQTLPSEDSEDSRVELTVDDPGDPLSGGAAAIPDAVRREPYGHIGPAELLEASPASRSLQTPPSRLVEAQTPPARLVPASAPPARLVEVPAASARVVDTSALLCSAQHLAAAPPSGAAATLSGPQGDSTAGEVPWDSPLQRILAELNRIPSSRRRAARLFEWLIAPMPPDHFYRRLWEREAVLVRRQDHTYYQGLFSTADLDSMLRNEDVQFGQHLDAARYISGRRETLNPPGRALPAAAWSLYQAGCSLRLLCPQAFSTTVWQFLAVLQEQFGSMAGSNVYLTPPNSQGFAPHYDDIEAFVLQLEGRKLWRVYRPRVPAEELALTSSPNFSQDDLGEPVLQTVLEPGDLLYFPRGFIHQAECQDGVHSLHLTLSTYQRNTWGDFLEAVLPLAVQAAMEENVEFRRGLPRDFMDYMGAQHSDSKDPRRTAFMEKVRVLVARLGHFAPVDAVADQRAKDFIHDSLPPVLSDRERALSVYGLPIRWEAGEPVNVGAQLTTETEVHMLQDGIARLVGEGGHLFLYYTVENSRVYHLEEPKCLEIYPQQADAMELLLRSYPEFVRVGDLPCDSVEDQLSLATMLYDKGLLLTKMPLS</sequence>
<evidence type="ECO:0000256" key="3">
    <source>
        <dbReference type="ARBA" id="ARBA00022491"/>
    </source>
</evidence>
<keyword evidence="13" id="KW-0687">Ribonucleoprotein</keyword>
<evidence type="ECO:0000256" key="15">
    <source>
        <dbReference type="ARBA" id="ARBA00048301"/>
    </source>
</evidence>
<dbReference type="EC" id="1.14.11.-" evidence="18"/>
<dbReference type="PANTHER" id="PTHR13096:SF8">
    <property type="entry name" value="RIBOSOMAL OXYGENASE 1"/>
    <property type="match status" value="1"/>
</dbReference>
<dbReference type="Gene3D" id="3.90.930.40">
    <property type="match status" value="1"/>
</dbReference>
<dbReference type="PROSITE" id="PS51184">
    <property type="entry name" value="JMJC"/>
    <property type="match status" value="1"/>
</dbReference>
<keyword evidence="11 18" id="KW-0804">Transcription</keyword>
<evidence type="ECO:0000256" key="8">
    <source>
        <dbReference type="ARBA" id="ARBA00023002"/>
    </source>
</evidence>
<feature type="domain" description="JmjC" evidence="20">
    <location>
        <begin position="422"/>
        <end position="567"/>
    </location>
</feature>
<keyword evidence="3" id="KW-0678">Repressor</keyword>
<evidence type="ECO:0000256" key="14">
    <source>
        <dbReference type="ARBA" id="ARBA00048149"/>
    </source>
</evidence>
<comment type="cofactor">
    <cofactor evidence="18">
        <name>Fe(2+)</name>
        <dbReference type="ChEBI" id="CHEBI:29033"/>
    </cofactor>
    <text evidence="18">Binds 1 Fe(2+) ion per subunit.</text>
</comment>
<dbReference type="OrthoDB" id="425950at2759"/>
<name>A0A8J5ZPY9_GALPY</name>
<dbReference type="Gene3D" id="2.60.120.650">
    <property type="entry name" value="Cupin"/>
    <property type="match status" value="1"/>
</dbReference>
<evidence type="ECO:0000256" key="17">
    <source>
        <dbReference type="ARBA" id="ARBA00057861"/>
    </source>
</evidence>
<feature type="region of interest" description="Disordered" evidence="19">
    <location>
        <begin position="173"/>
        <end position="207"/>
    </location>
</feature>
<dbReference type="GO" id="GO:0005506">
    <property type="term" value="F:iron ion binding"/>
    <property type="evidence" value="ECO:0007669"/>
    <property type="project" value="UniProtKB-UniRule"/>
</dbReference>
<dbReference type="Proteomes" id="UP000700334">
    <property type="component" value="Unassembled WGS sequence"/>
</dbReference>
<dbReference type="FunFam" id="1.10.10.1500:FF:000001">
    <property type="entry name" value="ribosomal oxygenase 1 isoform X1"/>
    <property type="match status" value="1"/>
</dbReference>
<accession>A0A8J5ZPY9</accession>
<dbReference type="GO" id="GO:0140680">
    <property type="term" value="F:histone H3K36me/H3K36me2 demethylase activity"/>
    <property type="evidence" value="ECO:0007669"/>
    <property type="project" value="UniProtKB-EC"/>
</dbReference>
<evidence type="ECO:0000313" key="22">
    <source>
        <dbReference type="Proteomes" id="UP000700334"/>
    </source>
</evidence>
<keyword evidence="10 18" id="KW-0805">Transcription regulation</keyword>
<comment type="subcellular location">
    <subcellularLocation>
        <location evidence="1 18">Nucleus</location>
    </subcellularLocation>
</comment>
<evidence type="ECO:0000256" key="12">
    <source>
        <dbReference type="ARBA" id="ARBA00023242"/>
    </source>
</evidence>
<evidence type="ECO:0000256" key="5">
    <source>
        <dbReference type="ARBA" id="ARBA00022853"/>
    </source>
</evidence>
<dbReference type="InterPro" id="IPR003347">
    <property type="entry name" value="JmjC_dom"/>
</dbReference>
<dbReference type="Gene3D" id="3.30.70.330">
    <property type="match status" value="1"/>
</dbReference>